<dbReference type="EMBL" id="OX451735">
    <property type="protein sequence ID" value="CAI8592248.1"/>
    <property type="molecule type" value="Genomic_DNA"/>
</dbReference>
<evidence type="ECO:0000256" key="6">
    <source>
        <dbReference type="SAM" id="MobiDB-lite"/>
    </source>
</evidence>
<reference evidence="8 9" key="1">
    <citation type="submission" date="2023-01" db="EMBL/GenBank/DDBJ databases">
        <authorList>
            <person name="Kreplak J."/>
        </authorList>
    </citation>
    <scope>NUCLEOTIDE SEQUENCE [LARGE SCALE GENOMIC DNA]</scope>
</reference>
<dbReference type="FunFam" id="4.10.280.10:FF:000021">
    <property type="entry name" value="Transcription factor bHLH130 family"/>
    <property type="match status" value="1"/>
</dbReference>
<dbReference type="GO" id="GO:0005634">
    <property type="term" value="C:nucleus"/>
    <property type="evidence" value="ECO:0007669"/>
    <property type="project" value="UniProtKB-SubCell"/>
</dbReference>
<evidence type="ECO:0000313" key="8">
    <source>
        <dbReference type="EMBL" id="CAI8592248.1"/>
    </source>
</evidence>
<protein>
    <recommendedName>
        <fullName evidence="7">BHLH domain-containing protein</fullName>
    </recommendedName>
</protein>
<keyword evidence="5" id="KW-0539">Nucleus</keyword>
<gene>
    <name evidence="8" type="ORF">VFH_I029960</name>
</gene>
<keyword evidence="2" id="KW-0805">Transcription regulation</keyword>
<dbReference type="InterPro" id="IPR045239">
    <property type="entry name" value="bHLH95_bHLH"/>
</dbReference>
<dbReference type="GO" id="GO:0000981">
    <property type="term" value="F:DNA-binding transcription factor activity, RNA polymerase II-specific"/>
    <property type="evidence" value="ECO:0007669"/>
    <property type="project" value="TreeGrafter"/>
</dbReference>
<feature type="region of interest" description="Disordered" evidence="6">
    <location>
        <begin position="95"/>
        <end position="126"/>
    </location>
</feature>
<dbReference type="SUPFAM" id="SSF47459">
    <property type="entry name" value="HLH, helix-loop-helix DNA-binding domain"/>
    <property type="match status" value="1"/>
</dbReference>
<evidence type="ECO:0000256" key="2">
    <source>
        <dbReference type="ARBA" id="ARBA00023015"/>
    </source>
</evidence>
<dbReference type="InterPro" id="IPR045843">
    <property type="entry name" value="IND-like"/>
</dbReference>
<keyword evidence="3" id="KW-0238">DNA-binding</keyword>
<feature type="domain" description="BHLH" evidence="7">
    <location>
        <begin position="349"/>
        <end position="399"/>
    </location>
</feature>
<dbReference type="Pfam" id="PF00010">
    <property type="entry name" value="HLH"/>
    <property type="match status" value="1"/>
</dbReference>
<proteinExistence type="predicted"/>
<feature type="region of interest" description="Disordered" evidence="6">
    <location>
        <begin position="1"/>
        <end position="21"/>
    </location>
</feature>
<feature type="compositionally biased region" description="Basic and acidic residues" evidence="6">
    <location>
        <begin position="103"/>
        <end position="112"/>
    </location>
</feature>
<evidence type="ECO:0000313" key="9">
    <source>
        <dbReference type="Proteomes" id="UP001157006"/>
    </source>
</evidence>
<comment type="subcellular location">
    <subcellularLocation>
        <location evidence="1">Nucleus</location>
    </subcellularLocation>
</comment>
<accession>A0AAV0Z472</accession>
<dbReference type="SMART" id="SM00353">
    <property type="entry name" value="HLH"/>
    <property type="match status" value="1"/>
</dbReference>
<name>A0AAV0Z472_VICFA</name>
<feature type="region of interest" description="Disordered" evidence="6">
    <location>
        <begin position="301"/>
        <end position="321"/>
    </location>
</feature>
<evidence type="ECO:0000256" key="1">
    <source>
        <dbReference type="ARBA" id="ARBA00004123"/>
    </source>
</evidence>
<keyword evidence="9" id="KW-1185">Reference proteome</keyword>
<dbReference type="GO" id="GO:0046983">
    <property type="term" value="F:protein dimerization activity"/>
    <property type="evidence" value="ECO:0007669"/>
    <property type="project" value="InterPro"/>
</dbReference>
<dbReference type="AlphaFoldDB" id="A0AAV0Z472"/>
<dbReference type="CDD" id="cd11393">
    <property type="entry name" value="bHLH_AtbHLH_like"/>
    <property type="match status" value="1"/>
</dbReference>
<evidence type="ECO:0000256" key="3">
    <source>
        <dbReference type="ARBA" id="ARBA00023125"/>
    </source>
</evidence>
<keyword evidence="4" id="KW-0804">Transcription</keyword>
<organism evidence="8 9">
    <name type="scientific">Vicia faba</name>
    <name type="common">Broad bean</name>
    <name type="synonym">Faba vulgaris</name>
    <dbReference type="NCBI Taxonomy" id="3906"/>
    <lineage>
        <taxon>Eukaryota</taxon>
        <taxon>Viridiplantae</taxon>
        <taxon>Streptophyta</taxon>
        <taxon>Embryophyta</taxon>
        <taxon>Tracheophyta</taxon>
        <taxon>Spermatophyta</taxon>
        <taxon>Magnoliopsida</taxon>
        <taxon>eudicotyledons</taxon>
        <taxon>Gunneridae</taxon>
        <taxon>Pentapetalae</taxon>
        <taxon>rosids</taxon>
        <taxon>fabids</taxon>
        <taxon>Fabales</taxon>
        <taxon>Fabaceae</taxon>
        <taxon>Papilionoideae</taxon>
        <taxon>50 kb inversion clade</taxon>
        <taxon>NPAAA clade</taxon>
        <taxon>Hologalegina</taxon>
        <taxon>IRL clade</taxon>
        <taxon>Fabeae</taxon>
        <taxon>Vicia</taxon>
    </lineage>
</organism>
<evidence type="ECO:0000259" key="7">
    <source>
        <dbReference type="PROSITE" id="PS50888"/>
    </source>
</evidence>
<evidence type="ECO:0000256" key="5">
    <source>
        <dbReference type="ARBA" id="ARBA00023242"/>
    </source>
</evidence>
<dbReference type="GO" id="GO:0000978">
    <property type="term" value="F:RNA polymerase II cis-regulatory region sequence-specific DNA binding"/>
    <property type="evidence" value="ECO:0007669"/>
    <property type="project" value="TreeGrafter"/>
</dbReference>
<dbReference type="PROSITE" id="PS50888">
    <property type="entry name" value="BHLH"/>
    <property type="match status" value="1"/>
</dbReference>
<dbReference type="PANTHER" id="PTHR16223:SF279">
    <property type="entry name" value="TRANSCRIPTION FACTOR BHLH122"/>
    <property type="match status" value="1"/>
</dbReference>
<dbReference type="PANTHER" id="PTHR16223">
    <property type="entry name" value="TRANSCRIPTION FACTOR BHLH83-RELATED"/>
    <property type="match status" value="1"/>
</dbReference>
<evidence type="ECO:0000256" key="4">
    <source>
        <dbReference type="ARBA" id="ARBA00023163"/>
    </source>
</evidence>
<sequence length="421" mass="47425">MESDLHQQQQPQVSSSGLTRYRSAPSSYFNNIIDKEFYEHVFNRPSSPETERVFSRFMNSLGSEDDLLTQRIVESTVKEEDEIVNVNVNVNINQHHQQQEQQEQVREQEQIVHHHHHQSNSYEQSHGFYQTSVMPPLPNQNVVSGLDGGFSMEVNRLQQMKSHGGNNSNLIRHSSSPAGLFSQINIENGYVSMRGMGNLGAVNSSMKDAKFSSGRSLKSSVNYSSGIMSTIAEVGDKCNEENNQESEVFGETHGNRYIADYQVDTWDDTEMMSENVGGLKRFRDSDSKQQFSAGFNAAAVQNETGGGHSSSPLAHQLSMPNTSSEMAAIEKFLHFSDSVPMKIRAKRGCATHPRSIAERVRRTKISERMRKLQDLVPNMDKQTNTADMLDLAVDYIKDLQKQAQKLQDCQAKCTCPHKKQQ</sequence>
<dbReference type="Proteomes" id="UP001157006">
    <property type="component" value="Chromosome 1S"/>
</dbReference>
<dbReference type="Gene3D" id="4.10.280.10">
    <property type="entry name" value="Helix-loop-helix DNA-binding domain"/>
    <property type="match status" value="1"/>
</dbReference>
<dbReference type="InterPro" id="IPR011598">
    <property type="entry name" value="bHLH_dom"/>
</dbReference>
<dbReference type="InterPro" id="IPR036638">
    <property type="entry name" value="HLH_DNA-bd_sf"/>
</dbReference>